<dbReference type="Proteomes" id="UP000002943">
    <property type="component" value="Unassembled WGS sequence"/>
</dbReference>
<reference evidence="1 2" key="1">
    <citation type="journal article" date="2012" name="Int. J. Syst. Evol. Microbiol.">
        <title>Vibrio caribbeanicus sp. nov., isolated from the marine sponge Scleritoderma cyanea.</title>
        <authorList>
            <person name="Hoffmann M."/>
            <person name="Monday S.R."/>
            <person name="Allard M.W."/>
            <person name="Strain E.A."/>
            <person name="Whittaker P."/>
            <person name="Naum M."/>
            <person name="McCarthy P.J."/>
            <person name="Lopez J.V."/>
            <person name="Fischer M."/>
            <person name="Brown E.W."/>
        </authorList>
    </citation>
    <scope>NUCLEOTIDE SEQUENCE [LARGE SCALE GENOMIC DNA]</scope>
    <source>
        <strain evidence="1 2">ATCC BAA-2122</strain>
    </source>
</reference>
<dbReference type="AlphaFoldDB" id="E3BGK9"/>
<evidence type="ECO:0000313" key="2">
    <source>
        <dbReference type="Proteomes" id="UP000002943"/>
    </source>
</evidence>
<organism evidence="1 2">
    <name type="scientific">Vibrio caribbeanicus ATCC BAA-2122</name>
    <dbReference type="NCBI Taxonomy" id="796620"/>
    <lineage>
        <taxon>Bacteria</taxon>
        <taxon>Pseudomonadati</taxon>
        <taxon>Pseudomonadota</taxon>
        <taxon>Gammaproteobacteria</taxon>
        <taxon>Vibrionales</taxon>
        <taxon>Vibrionaceae</taxon>
        <taxon>Vibrio</taxon>
    </lineage>
</organism>
<evidence type="ECO:0000313" key="1">
    <source>
        <dbReference type="EMBL" id="EFP97817.1"/>
    </source>
</evidence>
<protein>
    <submittedName>
        <fullName evidence="1">Uncharacterized protein</fullName>
    </submittedName>
</protein>
<comment type="caution">
    <text evidence="1">The sequence shown here is derived from an EMBL/GenBank/DDBJ whole genome shotgun (WGS) entry which is preliminary data.</text>
</comment>
<gene>
    <name evidence="1" type="ORF">VIBC2010_00939</name>
</gene>
<proteinExistence type="predicted"/>
<dbReference type="EMBL" id="AEIU01000046">
    <property type="protein sequence ID" value="EFP97817.1"/>
    <property type="molecule type" value="Genomic_DNA"/>
</dbReference>
<name>E3BGK9_9VIBR</name>
<keyword evidence="2" id="KW-1185">Reference proteome</keyword>
<accession>E3BGK9</accession>
<sequence length="31" mass="3478">MAGEENMTNIALLKNQFILDMGLLIKNLVTE</sequence>